<gene>
    <name evidence="2" type="ORF">FJW00_10800</name>
</gene>
<keyword evidence="2" id="KW-0808">Transferase</keyword>
<comment type="caution">
    <text evidence="2">The sequence shown here is derived from an EMBL/GenBank/DDBJ whole genome shotgun (WGS) entry which is preliminary data.</text>
</comment>
<dbReference type="PROSITE" id="PS50878">
    <property type="entry name" value="RT_POL"/>
    <property type="match status" value="1"/>
</dbReference>
<reference evidence="2 3" key="1">
    <citation type="submission" date="2019-06" db="EMBL/GenBank/DDBJ databases">
        <title>Taxogenomics and systematics of the genus Pantoea.</title>
        <authorList>
            <person name="Tambong J.T."/>
        </authorList>
    </citation>
    <scope>NUCLEOTIDE SEQUENCE [LARGE SCALE GENOMIC DNA]</scope>
    <source>
        <strain evidence="2 3">LMG 2558</strain>
    </source>
</reference>
<organism evidence="2 3">
    <name type="scientific">Pantoea anthophila</name>
    <dbReference type="NCBI Taxonomy" id="470931"/>
    <lineage>
        <taxon>Bacteria</taxon>
        <taxon>Pseudomonadati</taxon>
        <taxon>Pseudomonadota</taxon>
        <taxon>Gammaproteobacteria</taxon>
        <taxon>Enterobacterales</taxon>
        <taxon>Erwiniaceae</taxon>
        <taxon>Pantoea</taxon>
    </lineage>
</organism>
<dbReference type="InterPro" id="IPR000477">
    <property type="entry name" value="RT_dom"/>
</dbReference>
<keyword evidence="2" id="KW-0548">Nucleotidyltransferase</keyword>
<accession>A0ABY2ZBU8</accession>
<dbReference type="EMBL" id="VHIZ01000042">
    <property type="protein sequence ID" value="TPV26692.1"/>
    <property type="molecule type" value="Genomic_DNA"/>
</dbReference>
<protein>
    <submittedName>
        <fullName evidence="2">RNA-directed DNA polymerase</fullName>
    </submittedName>
</protein>
<evidence type="ECO:0000259" key="1">
    <source>
        <dbReference type="PROSITE" id="PS50878"/>
    </source>
</evidence>
<keyword evidence="3" id="KW-1185">Reference proteome</keyword>
<evidence type="ECO:0000313" key="2">
    <source>
        <dbReference type="EMBL" id="TPV26692.1"/>
    </source>
</evidence>
<feature type="domain" description="Reverse transcriptase" evidence="1">
    <location>
        <begin position="1"/>
        <end position="266"/>
    </location>
</feature>
<name>A0ABY2ZBU8_9GAMM</name>
<dbReference type="Proteomes" id="UP000316142">
    <property type="component" value="Unassembled WGS sequence"/>
</dbReference>
<evidence type="ECO:0000313" key="3">
    <source>
        <dbReference type="Proteomes" id="UP000316142"/>
    </source>
</evidence>
<feature type="non-terminal residue" evidence="2">
    <location>
        <position position="269"/>
    </location>
</feature>
<dbReference type="Pfam" id="PF00078">
    <property type="entry name" value="RVT_1"/>
    <property type="match status" value="1"/>
</dbReference>
<dbReference type="GO" id="GO:0003964">
    <property type="term" value="F:RNA-directed DNA polymerase activity"/>
    <property type="evidence" value="ECO:0007669"/>
    <property type="project" value="UniProtKB-KW"/>
</dbReference>
<sequence>MEQLSYTHSNLYDCITYTDLMEDKTLIDYSNRIAASLSAQSKAAAKLFLDNGIKEISIAGKKGVKYSNIEDKLISKLLVRNIKKGYRIRKVNRHEIIKNLITHLKDGSPYNITRLDIRSFYESIDFNFLLEKITSEGRISRYNLNLLYKYKESLSSKNIQGLPRGVSLSATLAELCLQDIDSYFLKRKDVFFYSRFVDDILILHHGDKITKQIIMDYFFEKLPKNLKLHDKDKLAFLNVSRARDCSEKIQLQSEQPFKMDFLGYEFKIY</sequence>
<proteinExistence type="predicted"/>
<dbReference type="CDD" id="cd01646">
    <property type="entry name" value="RT_Bac_retron_I"/>
    <property type="match status" value="1"/>
</dbReference>
<keyword evidence="2" id="KW-0695">RNA-directed DNA polymerase</keyword>
<dbReference type="RefSeq" id="WP_140924036.1">
    <property type="nucleotide sequence ID" value="NZ_VHIZ01000042.1"/>
</dbReference>